<reference evidence="1" key="1">
    <citation type="submission" date="2006-03" db="EMBL/GenBank/DDBJ databases">
        <authorList>
            <person name="Bowman J."/>
            <person name="Ferriera S."/>
            <person name="Johnson J."/>
            <person name="Kravitz S."/>
            <person name="Halpern A."/>
            <person name="Remington K."/>
            <person name="Beeson K."/>
            <person name="Tran B."/>
            <person name="Rogers Y.-H."/>
            <person name="Friedman R."/>
            <person name="Venter J.C."/>
        </authorList>
    </citation>
    <scope>NUCLEOTIDE SEQUENCE [LARGE SCALE GENOMIC DNA]</scope>
    <source>
        <strain evidence="1">ATCC 700755</strain>
    </source>
</reference>
<organism evidence="1 2">
    <name type="scientific">Psychroflexus torquis (strain ATCC 700755 / CIP 106069 / ACAM 623)</name>
    <dbReference type="NCBI Taxonomy" id="313595"/>
    <lineage>
        <taxon>Bacteria</taxon>
        <taxon>Pseudomonadati</taxon>
        <taxon>Bacteroidota</taxon>
        <taxon>Flavobacteriia</taxon>
        <taxon>Flavobacteriales</taxon>
        <taxon>Flavobacteriaceae</taxon>
        <taxon>Psychroflexus</taxon>
    </lineage>
</organism>
<reference evidence="1" key="2">
    <citation type="submission" date="2012-09" db="EMBL/GenBank/DDBJ databases">
        <title>The complete sequence of Psychroflexus torquis an extreme psychrophile from sea-ice that is stimulated by light.</title>
        <authorList>
            <person name="Feng S."/>
            <person name="Powell S.M."/>
            <person name="Bowman J.P."/>
        </authorList>
    </citation>
    <scope>NUCLEOTIDE SEQUENCE [LARGE SCALE GENOMIC DNA]</scope>
    <source>
        <strain evidence="1">ATCC 700755</strain>
    </source>
</reference>
<name>K4IR07_PSYTT</name>
<dbReference type="AlphaFoldDB" id="K4IR07"/>
<evidence type="ECO:0000313" key="1">
    <source>
        <dbReference type="EMBL" id="AFU67920.1"/>
    </source>
</evidence>
<gene>
    <name evidence="1" type="ordered locus">P700755_000944</name>
</gene>
<keyword evidence="2" id="KW-1185">Reference proteome</keyword>
<dbReference type="KEGG" id="ptq:P700755_000944"/>
<proteinExistence type="predicted"/>
<accession>K4IR07</accession>
<dbReference type="EMBL" id="CP003879">
    <property type="protein sequence ID" value="AFU67920.1"/>
    <property type="molecule type" value="Genomic_DNA"/>
</dbReference>
<evidence type="ECO:0000313" key="2">
    <source>
        <dbReference type="Proteomes" id="UP000008514"/>
    </source>
</evidence>
<dbReference type="STRING" id="313595.P700755_000944"/>
<dbReference type="Proteomes" id="UP000008514">
    <property type="component" value="Chromosome"/>
</dbReference>
<protein>
    <submittedName>
        <fullName evidence="1">Uncharacterized protein</fullName>
    </submittedName>
</protein>
<dbReference type="HOGENOM" id="CLU_3256789_0_0_10"/>
<sequence>MIFLELSQDAKESMAQLNVMLTFPLHRNKRVRLIKAIKNKTL</sequence>